<protein>
    <submittedName>
        <fullName evidence="1">Uncharacterized protein</fullName>
    </submittedName>
</protein>
<dbReference type="AlphaFoldDB" id="A0A137P4Y6"/>
<name>A0A137P4Y6_CONC2</name>
<accession>A0A137P4Y6</accession>
<dbReference type="EMBL" id="KQ964513">
    <property type="protein sequence ID" value="KXN70077.1"/>
    <property type="molecule type" value="Genomic_DNA"/>
</dbReference>
<reference evidence="1 2" key="1">
    <citation type="journal article" date="2015" name="Genome Biol. Evol.">
        <title>Phylogenomic analyses indicate that early fungi evolved digesting cell walls of algal ancestors of land plants.</title>
        <authorList>
            <person name="Chang Y."/>
            <person name="Wang S."/>
            <person name="Sekimoto S."/>
            <person name="Aerts A.L."/>
            <person name="Choi C."/>
            <person name="Clum A."/>
            <person name="LaButti K.M."/>
            <person name="Lindquist E.A."/>
            <person name="Yee Ngan C."/>
            <person name="Ohm R.A."/>
            <person name="Salamov A.A."/>
            <person name="Grigoriev I.V."/>
            <person name="Spatafora J.W."/>
            <person name="Berbee M.L."/>
        </authorList>
    </citation>
    <scope>NUCLEOTIDE SEQUENCE [LARGE SCALE GENOMIC DNA]</scope>
    <source>
        <strain evidence="1 2">NRRL 28638</strain>
    </source>
</reference>
<gene>
    <name evidence="1" type="ORF">CONCODRAFT_7412</name>
</gene>
<sequence>MYSSASVNMRNINRFKLKDNHLAVLKKHIKEDRRFGPTKAKSLLKEEFDLDMSIPTIRNAFANLRKEINQERYRISLSTSKVNSSKNLYFGYRLKYQHIEFLKECLIENRYIRVADAQKKLLQEMGIKVSLTCIRIALLSIKKIMDSDK</sequence>
<dbReference type="Proteomes" id="UP000070444">
    <property type="component" value="Unassembled WGS sequence"/>
</dbReference>
<organism evidence="1 2">
    <name type="scientific">Conidiobolus coronatus (strain ATCC 28846 / CBS 209.66 / NRRL 28638)</name>
    <name type="common">Delacroixia coronata</name>
    <dbReference type="NCBI Taxonomy" id="796925"/>
    <lineage>
        <taxon>Eukaryota</taxon>
        <taxon>Fungi</taxon>
        <taxon>Fungi incertae sedis</taxon>
        <taxon>Zoopagomycota</taxon>
        <taxon>Entomophthoromycotina</taxon>
        <taxon>Entomophthoromycetes</taxon>
        <taxon>Entomophthorales</taxon>
        <taxon>Ancylistaceae</taxon>
        <taxon>Conidiobolus</taxon>
    </lineage>
</organism>
<keyword evidence="2" id="KW-1185">Reference proteome</keyword>
<evidence type="ECO:0000313" key="2">
    <source>
        <dbReference type="Proteomes" id="UP000070444"/>
    </source>
</evidence>
<evidence type="ECO:0000313" key="1">
    <source>
        <dbReference type="EMBL" id="KXN70077.1"/>
    </source>
</evidence>
<proteinExistence type="predicted"/>